<dbReference type="InterPro" id="IPR042099">
    <property type="entry name" value="ANL_N_sf"/>
</dbReference>
<sequence length="656" mass="72767">MESTEQLNPHATDPSHRVKICQVTDDKIASIEPITIPRLFADVVQEFPNYPALVQKNLTTNEWETTTFSEYQQKVERIAKVFIKLGLERHGCVAVLAHNSVEWFVSGLAAIHAGGLITGIYLTNSTSSVLHVLDNSKANIIVVDEQTQLDKILQIRDKLPHLKAIIQTIPKDSSKPSNDPQIHHWKDLDSIDTTEINTEYQSRLSRITPNESCAIVYTSGTTGNPKGALISHDNITWLVQCAQQAIPVMKRGCEVVVSYLPLAHVAGQCTDMYLAMSVGATIYFADKNALKGTLVNTLKIARPTLFAGVPRVYEKFQEKMMSIGAQSGIIKRLIAKWAKSVTLGYYLRCMTGDPGMSLQYQLASSLILGKIKEAIGFDRIKMLVVGAAPADIETKKYFCSLDMPLVDLYGMTECTLVHCMSRPDYPNMESVGPSLPGTKLKISNPDENGHGEVCLKGRNIYMGYNNDPEKTLETFDEDGWLKTGDLGYTDENGYLYLTGRIKELVITAGGENIPPVHVENLVKAECPAISNELLVGDKRKFLTMLIALKTEVDSDGNPLDDLMMDSVKFMESLGLNYRKLSDILDGADQTVTKAIKDAITRANKNAISNAQKVQKFALLPHDFSLPTGELGPTMKIKRHYVINKYKDIIDKMYAEN</sequence>
<feature type="domain" description="AMP-dependent synthetase/ligase" evidence="5">
    <location>
        <begin position="41"/>
        <end position="464"/>
    </location>
</feature>
<dbReference type="Proteomes" id="UP001153620">
    <property type="component" value="Chromosome 4"/>
</dbReference>
<evidence type="ECO:0000313" key="7">
    <source>
        <dbReference type="Proteomes" id="UP001153620"/>
    </source>
</evidence>
<evidence type="ECO:0000259" key="5">
    <source>
        <dbReference type="Pfam" id="PF00501"/>
    </source>
</evidence>
<keyword evidence="1" id="KW-0436">Ligase</keyword>
<protein>
    <recommendedName>
        <fullName evidence="4">long-chain-fatty-acid--CoA ligase</fullName>
        <ecNumber evidence="4">6.2.1.3</ecNumber>
    </recommendedName>
</protein>
<reference evidence="6" key="1">
    <citation type="submission" date="2022-01" db="EMBL/GenBank/DDBJ databases">
        <authorList>
            <person name="King R."/>
        </authorList>
    </citation>
    <scope>NUCLEOTIDE SEQUENCE</scope>
</reference>
<dbReference type="PANTHER" id="PTHR43272">
    <property type="entry name" value="LONG-CHAIN-FATTY-ACID--COA LIGASE"/>
    <property type="match status" value="1"/>
</dbReference>
<dbReference type="SUPFAM" id="SSF56801">
    <property type="entry name" value="Acetyl-CoA synthetase-like"/>
    <property type="match status" value="1"/>
</dbReference>
<evidence type="ECO:0000256" key="1">
    <source>
        <dbReference type="ARBA" id="ARBA00022598"/>
    </source>
</evidence>
<keyword evidence="3" id="KW-0443">Lipid metabolism</keyword>
<dbReference type="GO" id="GO:0004467">
    <property type="term" value="F:long-chain fatty acid-CoA ligase activity"/>
    <property type="evidence" value="ECO:0007669"/>
    <property type="project" value="UniProtKB-EC"/>
</dbReference>
<evidence type="ECO:0000256" key="3">
    <source>
        <dbReference type="ARBA" id="ARBA00023098"/>
    </source>
</evidence>
<evidence type="ECO:0000256" key="2">
    <source>
        <dbReference type="ARBA" id="ARBA00022832"/>
    </source>
</evidence>
<accession>A0A9N9WY90</accession>
<dbReference type="InterPro" id="IPR000873">
    <property type="entry name" value="AMP-dep_synth/lig_dom"/>
</dbReference>
<dbReference type="Gene3D" id="3.40.50.12780">
    <property type="entry name" value="N-terminal domain of ligase-like"/>
    <property type="match status" value="1"/>
</dbReference>
<name>A0A9N9WY90_9DIPT</name>
<evidence type="ECO:0000256" key="4">
    <source>
        <dbReference type="ARBA" id="ARBA00026121"/>
    </source>
</evidence>
<reference evidence="6" key="2">
    <citation type="submission" date="2022-10" db="EMBL/GenBank/DDBJ databases">
        <authorList>
            <consortium name="ENA_rothamsted_submissions"/>
            <consortium name="culmorum"/>
            <person name="King R."/>
        </authorList>
    </citation>
    <scope>NUCLEOTIDE SEQUENCE</scope>
</reference>
<evidence type="ECO:0000313" key="6">
    <source>
        <dbReference type="EMBL" id="CAG9810747.1"/>
    </source>
</evidence>
<dbReference type="PANTHER" id="PTHR43272:SF32">
    <property type="entry name" value="AMP-DEPENDENT SYNTHETASE_LIGASE DOMAIN-CONTAINING PROTEIN"/>
    <property type="match status" value="1"/>
</dbReference>
<dbReference type="InterPro" id="IPR020845">
    <property type="entry name" value="AMP-binding_CS"/>
</dbReference>
<proteinExistence type="predicted"/>
<dbReference type="EMBL" id="OU895880">
    <property type="protein sequence ID" value="CAG9810747.1"/>
    <property type="molecule type" value="Genomic_DNA"/>
</dbReference>
<gene>
    <name evidence="6" type="ORF">CHIRRI_LOCUS13560</name>
</gene>
<dbReference type="GO" id="GO:0016020">
    <property type="term" value="C:membrane"/>
    <property type="evidence" value="ECO:0007669"/>
    <property type="project" value="TreeGrafter"/>
</dbReference>
<dbReference type="EC" id="6.2.1.3" evidence="4"/>
<dbReference type="PROSITE" id="PS00455">
    <property type="entry name" value="AMP_BINDING"/>
    <property type="match status" value="1"/>
</dbReference>
<dbReference type="Pfam" id="PF23562">
    <property type="entry name" value="AMP-binding_C_3"/>
    <property type="match status" value="1"/>
</dbReference>
<dbReference type="GO" id="GO:0005783">
    <property type="term" value="C:endoplasmic reticulum"/>
    <property type="evidence" value="ECO:0007669"/>
    <property type="project" value="TreeGrafter"/>
</dbReference>
<dbReference type="AlphaFoldDB" id="A0A9N9WY90"/>
<dbReference type="OrthoDB" id="3633556at2759"/>
<organism evidence="6 7">
    <name type="scientific">Chironomus riparius</name>
    <dbReference type="NCBI Taxonomy" id="315576"/>
    <lineage>
        <taxon>Eukaryota</taxon>
        <taxon>Metazoa</taxon>
        <taxon>Ecdysozoa</taxon>
        <taxon>Arthropoda</taxon>
        <taxon>Hexapoda</taxon>
        <taxon>Insecta</taxon>
        <taxon>Pterygota</taxon>
        <taxon>Neoptera</taxon>
        <taxon>Endopterygota</taxon>
        <taxon>Diptera</taxon>
        <taxon>Nematocera</taxon>
        <taxon>Chironomoidea</taxon>
        <taxon>Chironomidae</taxon>
        <taxon>Chironominae</taxon>
        <taxon>Chironomus</taxon>
    </lineage>
</organism>
<keyword evidence="2" id="KW-0276">Fatty acid metabolism</keyword>
<dbReference type="Pfam" id="PF00501">
    <property type="entry name" value="AMP-binding"/>
    <property type="match status" value="1"/>
</dbReference>
<keyword evidence="7" id="KW-1185">Reference proteome</keyword>